<dbReference type="PROSITE" id="PS50012">
    <property type="entry name" value="RCC1_3"/>
    <property type="match status" value="4"/>
</dbReference>
<keyword evidence="2" id="KW-0677">Repeat</keyword>
<feature type="domain" description="RCC1-like" evidence="4">
    <location>
        <begin position="9"/>
        <end position="376"/>
    </location>
</feature>
<dbReference type="Gene3D" id="2.130.10.30">
    <property type="entry name" value="Regulator of chromosome condensation 1/beta-lactamase-inhibitor protein II"/>
    <property type="match status" value="2"/>
</dbReference>
<proteinExistence type="predicted"/>
<keyword evidence="1" id="KW-0344">Guanine-nucleotide releasing factor</keyword>
<dbReference type="GO" id="GO:0005737">
    <property type="term" value="C:cytoplasm"/>
    <property type="evidence" value="ECO:0007669"/>
    <property type="project" value="TreeGrafter"/>
</dbReference>
<dbReference type="PRINTS" id="PR00633">
    <property type="entry name" value="RCCNDNSATION"/>
</dbReference>
<dbReference type="Pfam" id="PF25390">
    <property type="entry name" value="WD40_RLD"/>
    <property type="match status" value="1"/>
</dbReference>
<dbReference type="PANTHER" id="PTHR45982:SF1">
    <property type="entry name" value="REGULATOR OF CHROMOSOME CONDENSATION"/>
    <property type="match status" value="1"/>
</dbReference>
<dbReference type="EMBL" id="LGRX02004028">
    <property type="protein sequence ID" value="KAK3281107.1"/>
    <property type="molecule type" value="Genomic_DNA"/>
</dbReference>
<dbReference type="Proteomes" id="UP001190700">
    <property type="component" value="Unassembled WGS sequence"/>
</dbReference>
<feature type="repeat" description="RCC1" evidence="3">
    <location>
        <begin position="143"/>
        <end position="199"/>
    </location>
</feature>
<evidence type="ECO:0000259" key="4">
    <source>
        <dbReference type="Pfam" id="PF25390"/>
    </source>
</evidence>
<dbReference type="AlphaFoldDB" id="A0AAE0GN09"/>
<evidence type="ECO:0000256" key="3">
    <source>
        <dbReference type="PROSITE-ProRule" id="PRU00235"/>
    </source>
</evidence>
<evidence type="ECO:0000256" key="1">
    <source>
        <dbReference type="ARBA" id="ARBA00022658"/>
    </source>
</evidence>
<dbReference type="InterPro" id="IPR051553">
    <property type="entry name" value="Ran_GTPase-activating"/>
</dbReference>
<evidence type="ECO:0000256" key="2">
    <source>
        <dbReference type="ARBA" id="ARBA00022737"/>
    </source>
</evidence>
<dbReference type="GO" id="GO:0005085">
    <property type="term" value="F:guanyl-nucleotide exchange factor activity"/>
    <property type="evidence" value="ECO:0007669"/>
    <property type="project" value="TreeGrafter"/>
</dbReference>
<feature type="repeat" description="RCC1" evidence="3">
    <location>
        <begin position="288"/>
        <end position="343"/>
    </location>
</feature>
<dbReference type="InterPro" id="IPR009091">
    <property type="entry name" value="RCC1/BLIP-II"/>
</dbReference>
<keyword evidence="6" id="KW-1185">Reference proteome</keyword>
<name>A0AAE0GN09_9CHLO</name>
<comment type="caution">
    <text evidence="5">The sequence shown here is derived from an EMBL/GenBank/DDBJ whole genome shotgun (WGS) entry which is preliminary data.</text>
</comment>
<protein>
    <recommendedName>
        <fullName evidence="4">RCC1-like domain-containing protein</fullName>
    </recommendedName>
</protein>
<dbReference type="PANTHER" id="PTHR45982">
    <property type="entry name" value="REGULATOR OF CHROMOSOME CONDENSATION"/>
    <property type="match status" value="1"/>
</dbReference>
<accession>A0AAE0GN09</accession>
<evidence type="ECO:0000313" key="6">
    <source>
        <dbReference type="Proteomes" id="UP001190700"/>
    </source>
</evidence>
<dbReference type="InterPro" id="IPR000408">
    <property type="entry name" value="Reg_chr_condens"/>
</dbReference>
<gene>
    <name evidence="5" type="ORF">CYMTET_11089</name>
</gene>
<reference evidence="5 6" key="1">
    <citation type="journal article" date="2015" name="Genome Biol. Evol.">
        <title>Comparative Genomics of a Bacterivorous Green Alga Reveals Evolutionary Causalities and Consequences of Phago-Mixotrophic Mode of Nutrition.</title>
        <authorList>
            <person name="Burns J.A."/>
            <person name="Paasch A."/>
            <person name="Narechania A."/>
            <person name="Kim E."/>
        </authorList>
    </citation>
    <scope>NUCLEOTIDE SEQUENCE [LARGE SCALE GENOMIC DNA]</scope>
    <source>
        <strain evidence="5 6">PLY_AMNH</strain>
    </source>
</reference>
<evidence type="ECO:0000313" key="5">
    <source>
        <dbReference type="EMBL" id="KAK3281107.1"/>
    </source>
</evidence>
<feature type="repeat" description="RCC1" evidence="3">
    <location>
        <begin position="87"/>
        <end position="142"/>
    </location>
</feature>
<organism evidence="5 6">
    <name type="scientific">Cymbomonas tetramitiformis</name>
    <dbReference type="NCBI Taxonomy" id="36881"/>
    <lineage>
        <taxon>Eukaryota</taxon>
        <taxon>Viridiplantae</taxon>
        <taxon>Chlorophyta</taxon>
        <taxon>Pyramimonadophyceae</taxon>
        <taxon>Pyramimonadales</taxon>
        <taxon>Pyramimonadaceae</taxon>
        <taxon>Cymbomonas</taxon>
    </lineage>
</organism>
<feature type="repeat" description="RCC1" evidence="3">
    <location>
        <begin position="29"/>
        <end position="86"/>
    </location>
</feature>
<dbReference type="InterPro" id="IPR058923">
    <property type="entry name" value="RCC1-like_dom"/>
</dbReference>
<sequence>MPPSVSNTGLKATDVSAGAAHTCILTTESTVRCWGWGSRGRLGYGNQNSVGNAEGTMPPADLQLGLGATVVQVDVGEAHTCALLITGKLKCWGSNDMGQLGYGHFDDVGDNGGEMPPPDVDVGGEVVQVSCGKTFTCALLSDESVRCWGDTRYGQTGAENGVNNFGDEEGEMPPAAVDFGGAVHQISAGNYHLCVLMTANRRVKCIGNNRYGQLGYGDTTNVGGFSEGDMPPAEVAIGFDGDPYEIKEYVANSDWTYPNATAVTDPLSRDVTQVFAGNYKTCAVLASGLVACWGSGEGFQLGSGHEMDIGGAAEHMPPKMIKAGGPVYQVDGGNYHVCVLMSAGWVMETPTVPLSDTTIRCWGTGGYGQTGYGTTRETGLYCSDSGDASCRIRSMPTGDVDLASPVTFYAPPPPLPPPLPPLSPNVSDVEWTVTAKGRQNVVASELLGFDKDSFGLLWSHTDTAHAVVTDSEANAYVVGRITATEPSGNLWTHIAYVMKINSGGTVAWTRLSSGAGHASGMGVAVSSELPPAVYVTGWYSGESVTFAPGIVRSSVNGSMDSYVARLSQYGDFEWLQTFGGAGDDRAFAAASDPRTGSVILTGKFASAVMVVGTNELLNYLPDALSDDIFAIRYDSKGEVEWARAYGGNKDEGAYTVATDSMGSAYIAGEFRSLNLEFGPLDPAMLSMNCLDPAAREYLALHKLRRTCSDSDKTHYMYLDIDWSGSEVYRYREDADIFISKITADGSNAWVIGSGGLGDDIGKSIAIDTSESLLYLTGDFELEGTFGEEVMQSAGFTDVFVMKLQTTGSVTWAIRGGGTRPAFGDAVSVDPMGDVFIAGSFFKNAAFGEYSVTSTRNVQSDLDLFVTKVLHSGSYEYTYQMGGNGSDSAMAIHCTNAASRADAVFITGTSLPQCLYFATTFCHDSPLTADADHRGARAIKS</sequence>
<dbReference type="SUPFAM" id="SSF50985">
    <property type="entry name" value="RCC1/BLIP-II"/>
    <property type="match status" value="1"/>
</dbReference>